<evidence type="ECO:0000313" key="1">
    <source>
        <dbReference type="EMBL" id="ABK27113.1"/>
    </source>
</evidence>
<proteinExistence type="evidence at transcript level"/>
<dbReference type="AlphaFoldDB" id="A9P2K2"/>
<accession>A9P2K2</accession>
<sequence length="86" mass="9998">MLRFFLEHMRNQTGVWMNSSSCWSRGLPLFQFSTMSGRLRFGGHRAKESMLDPCTTSKKKERMTLNRVTTPPLLKTGETLFRVLQT</sequence>
<name>A9P2K2_PICSI</name>
<dbReference type="EMBL" id="EF087881">
    <property type="protein sequence ID" value="ABK27113.1"/>
    <property type="molecule type" value="mRNA"/>
</dbReference>
<organism evidence="1">
    <name type="scientific">Picea sitchensis</name>
    <name type="common">Sitka spruce</name>
    <name type="synonym">Pinus sitchensis</name>
    <dbReference type="NCBI Taxonomy" id="3332"/>
    <lineage>
        <taxon>Eukaryota</taxon>
        <taxon>Viridiplantae</taxon>
        <taxon>Streptophyta</taxon>
        <taxon>Embryophyta</taxon>
        <taxon>Tracheophyta</taxon>
        <taxon>Spermatophyta</taxon>
        <taxon>Pinopsida</taxon>
        <taxon>Pinidae</taxon>
        <taxon>Conifers I</taxon>
        <taxon>Pinales</taxon>
        <taxon>Pinaceae</taxon>
        <taxon>Picea</taxon>
    </lineage>
</organism>
<reference evidence="1" key="1">
    <citation type="journal article" date="2008" name="BMC Genomics">
        <title>A conifer genomics resource of 200,000 spruce (Picea spp.) ESTs and 6,464 high-quality, sequence-finished full-length cDNAs for Sitka spruce (Picea sitchensis).</title>
        <authorList>
            <person name="Ralph S.G."/>
            <person name="Chun H.J."/>
            <person name="Kolosova N."/>
            <person name="Cooper D."/>
            <person name="Oddy C."/>
            <person name="Ritland C.E."/>
            <person name="Kirkpatrick R."/>
            <person name="Moore R."/>
            <person name="Barber S."/>
            <person name="Holt R.A."/>
            <person name="Jones S.J."/>
            <person name="Marra M.A."/>
            <person name="Douglas C.J."/>
            <person name="Ritland K."/>
            <person name="Bohlmann J."/>
        </authorList>
    </citation>
    <scope>NUCLEOTIDE SEQUENCE</scope>
    <source>
        <tissue evidence="1">Bark</tissue>
    </source>
</reference>
<protein>
    <submittedName>
        <fullName evidence="1">Uncharacterized protein</fullName>
    </submittedName>
</protein>